<evidence type="ECO:0000313" key="4">
    <source>
        <dbReference type="Proteomes" id="UP001140217"/>
    </source>
</evidence>
<protein>
    <submittedName>
        <fullName evidence="3">Uncharacterized protein</fullName>
    </submittedName>
</protein>
<evidence type="ECO:0000313" key="3">
    <source>
        <dbReference type="EMBL" id="KAJ2779733.1"/>
    </source>
</evidence>
<evidence type="ECO:0000256" key="1">
    <source>
        <dbReference type="SAM" id="MobiDB-lite"/>
    </source>
</evidence>
<organism evidence="3 4">
    <name type="scientific">Coemansia javaensis</name>
    <dbReference type="NCBI Taxonomy" id="2761396"/>
    <lineage>
        <taxon>Eukaryota</taxon>
        <taxon>Fungi</taxon>
        <taxon>Fungi incertae sedis</taxon>
        <taxon>Zoopagomycota</taxon>
        <taxon>Kickxellomycotina</taxon>
        <taxon>Kickxellomycetes</taxon>
        <taxon>Kickxellales</taxon>
        <taxon>Kickxellaceae</taxon>
        <taxon>Coemansia</taxon>
    </lineage>
</organism>
<dbReference type="AlphaFoldDB" id="A0A9W8H5W0"/>
<keyword evidence="2" id="KW-1133">Transmembrane helix</keyword>
<keyword evidence="4" id="KW-1185">Reference proteome</keyword>
<sequence>MGISTRLASIEATAHRYEVQQYTRWVPLAQHPFLQLFPIVGNLVVFVQTVLLVRRVNRLVDIPLGERVDTWASVCILLFVGMVPVLGLWLTMQCEHCSYHIAIAKRLLAAQAAQLDPADIEECLAAAAAADHDGTASYVAAADEMVKPSSSRSHRKPSSSRSHVSSIKRAITSAAGSKKAAKEEAEAEAGAGAEAGAKAEAKAKAAAAEYGGNGDDGRAGDAARKFSVFNRVSRAPWMEAVLRSPTDSNRQSLSVSAAFSRMGSNNRPQYTTLHDLATRNSRLPGRPSVYATDDLLLAVGAKHALAASMLIDDGALDCRASSGLAQYPRLV</sequence>
<keyword evidence="2" id="KW-0812">Transmembrane</keyword>
<dbReference type="InterPro" id="IPR025187">
    <property type="entry name" value="DUF4112"/>
</dbReference>
<dbReference type="OrthoDB" id="5554174at2759"/>
<dbReference type="EMBL" id="JANBUL010000165">
    <property type="protein sequence ID" value="KAJ2779733.1"/>
    <property type="molecule type" value="Genomic_DNA"/>
</dbReference>
<dbReference type="Proteomes" id="UP001140217">
    <property type="component" value="Unassembled WGS sequence"/>
</dbReference>
<feature type="transmembrane region" description="Helical" evidence="2">
    <location>
        <begin position="33"/>
        <end position="53"/>
    </location>
</feature>
<feature type="region of interest" description="Disordered" evidence="1">
    <location>
        <begin position="145"/>
        <end position="195"/>
    </location>
</feature>
<name>A0A9W8H5W0_9FUNG</name>
<proteinExistence type="predicted"/>
<gene>
    <name evidence="3" type="ORF">H4R18_003836</name>
</gene>
<reference evidence="3" key="1">
    <citation type="submission" date="2022-07" db="EMBL/GenBank/DDBJ databases">
        <title>Phylogenomic reconstructions and comparative analyses of Kickxellomycotina fungi.</title>
        <authorList>
            <person name="Reynolds N.K."/>
            <person name="Stajich J.E."/>
            <person name="Barry K."/>
            <person name="Grigoriev I.V."/>
            <person name="Crous P."/>
            <person name="Smith M.E."/>
        </authorList>
    </citation>
    <scope>NUCLEOTIDE SEQUENCE</scope>
    <source>
        <strain evidence="3">NBRC 105414</strain>
    </source>
</reference>
<comment type="caution">
    <text evidence="3">The sequence shown here is derived from an EMBL/GenBank/DDBJ whole genome shotgun (WGS) entry which is preliminary data.</text>
</comment>
<dbReference type="Pfam" id="PF13430">
    <property type="entry name" value="DUF4112"/>
    <property type="match status" value="1"/>
</dbReference>
<accession>A0A9W8H5W0</accession>
<evidence type="ECO:0000256" key="2">
    <source>
        <dbReference type="SAM" id="Phobius"/>
    </source>
</evidence>
<feature type="transmembrane region" description="Helical" evidence="2">
    <location>
        <begin position="74"/>
        <end position="92"/>
    </location>
</feature>
<keyword evidence="2" id="KW-0472">Membrane</keyword>